<comment type="caution">
    <text evidence="1">The sequence shown here is derived from an EMBL/GenBank/DDBJ whole genome shotgun (WGS) entry which is preliminary data.</text>
</comment>
<gene>
    <name evidence="1" type="ORF">QFC22_000817</name>
</gene>
<dbReference type="EMBL" id="JASBWU010000002">
    <property type="protein sequence ID" value="KAJ9124024.1"/>
    <property type="molecule type" value="Genomic_DNA"/>
</dbReference>
<accession>A0ACC2XKR6</accession>
<protein>
    <submittedName>
        <fullName evidence="1">Uncharacterized protein</fullName>
    </submittedName>
</protein>
<name>A0ACC2XKR6_9TREE</name>
<proteinExistence type="predicted"/>
<keyword evidence="2" id="KW-1185">Reference proteome</keyword>
<dbReference type="Proteomes" id="UP001243375">
    <property type="component" value="Unassembled WGS sequence"/>
</dbReference>
<organism evidence="1 2">
    <name type="scientific">Naganishia vaughanmartiniae</name>
    <dbReference type="NCBI Taxonomy" id="1424756"/>
    <lineage>
        <taxon>Eukaryota</taxon>
        <taxon>Fungi</taxon>
        <taxon>Dikarya</taxon>
        <taxon>Basidiomycota</taxon>
        <taxon>Agaricomycotina</taxon>
        <taxon>Tremellomycetes</taxon>
        <taxon>Filobasidiales</taxon>
        <taxon>Filobasidiaceae</taxon>
        <taxon>Naganishia</taxon>
    </lineage>
</organism>
<reference evidence="1" key="1">
    <citation type="submission" date="2023-04" db="EMBL/GenBank/DDBJ databases">
        <title>Draft Genome sequencing of Naganishia species isolated from polar environments using Oxford Nanopore Technology.</title>
        <authorList>
            <person name="Leo P."/>
            <person name="Venkateswaran K."/>
        </authorList>
    </citation>
    <scope>NUCLEOTIDE SEQUENCE</scope>
    <source>
        <strain evidence="1">MNA-CCFEE 5425</strain>
    </source>
</reference>
<evidence type="ECO:0000313" key="2">
    <source>
        <dbReference type="Proteomes" id="UP001243375"/>
    </source>
</evidence>
<evidence type="ECO:0000313" key="1">
    <source>
        <dbReference type="EMBL" id="KAJ9124024.1"/>
    </source>
</evidence>
<sequence length="542" mass="60255">MMIDSEIGMPLDLNAFDGIWSGETNGNTHLNPVEASISSLGPAKRAALDPEDLALLEAPSRSTIINGVVSSSSFVQAGSLKQTYHKPEVAWLRNTTYLSRDTGKKVGLPPNGAAAAAAGVSSLAARPQGRKEAAAAAMVIDASMLAQQQAIEKTFWIHDHTQLEDLRHPLKPHLRAVDTFDILPDEDAVKLNLNVVNFSERPAGGQGQRLSETEIETSILRPKNNEYFKGFHFYVVQDQQAESSTTATKKEHTSDDEDADADAVQVKPEPQPTEKNDLDRWFEVRKDVLPADEDDSRDRNNPTWKTVTLPRIRDYEISGRDIPNEIVLTFYDGTDPMDPVVAYERSKRGGKGSVVKDRDGEGEDGDAVKAEQDDEDDDDDDLFGDEEITEEANGTKDPVSSTKDGFVEPLSTLTKRKERGVYYGKIVSRVNVRKRRMLVSIRAGVGYKSVIIKVLITNLGPWPPSQRNNEDLEDDDLWDNIILAYEGINSRKRARFDDIAKMFDPEWVESELQRDHGIEDLQGEGLEETRDAYVSASEAEQD</sequence>